<keyword evidence="1" id="KW-0812">Transmembrane</keyword>
<sequence length="304" mass="35036">MHRVVKEETKQYCEAPSLWKETCKSSRRFPRRNHSLDSTVRVSSKLYEDDTVRQFSQESGEGFNLQKLKRHQRGRSIIKRGDCECCIAFKKSAKSLASSRQENYPRANLTPLEEKQPLCRLSDSDDDAISQGVKFNLDFLSGNEEGKVSVEFPRFGDRKVNKRNNCTPEDYRSASSSFISERISHNSSPKESSGKEPLYFTQGIESMDQPQDTYFPQEHYVFEPVSKAEGKSALFKLLNHSHVRLLFVVTLYVLVIGNLLNYYGCLTIYTQPPTPIDFSLNPLDDYDPFEDYLDIYLDDDPLDF</sequence>
<keyword evidence="3" id="KW-1185">Reference proteome</keyword>
<dbReference type="EMBL" id="RRYP01013426">
    <property type="protein sequence ID" value="TNV76518.1"/>
    <property type="molecule type" value="Genomic_DNA"/>
</dbReference>
<gene>
    <name evidence="2" type="ORF">FGO68_gene5897</name>
</gene>
<evidence type="ECO:0000256" key="1">
    <source>
        <dbReference type="SAM" id="Phobius"/>
    </source>
</evidence>
<dbReference type="AlphaFoldDB" id="A0A8J8SZZ8"/>
<evidence type="ECO:0000313" key="3">
    <source>
        <dbReference type="Proteomes" id="UP000785679"/>
    </source>
</evidence>
<keyword evidence="1" id="KW-1133">Transmembrane helix</keyword>
<name>A0A8J8SZZ8_HALGN</name>
<proteinExistence type="predicted"/>
<feature type="transmembrane region" description="Helical" evidence="1">
    <location>
        <begin position="245"/>
        <end position="264"/>
    </location>
</feature>
<evidence type="ECO:0000313" key="2">
    <source>
        <dbReference type="EMBL" id="TNV76518.1"/>
    </source>
</evidence>
<reference evidence="2" key="1">
    <citation type="submission" date="2019-06" db="EMBL/GenBank/DDBJ databases">
        <authorList>
            <person name="Zheng W."/>
        </authorList>
    </citation>
    <scope>NUCLEOTIDE SEQUENCE</scope>
    <source>
        <strain evidence="2">QDHG01</strain>
    </source>
</reference>
<organism evidence="2 3">
    <name type="scientific">Halteria grandinella</name>
    <dbReference type="NCBI Taxonomy" id="5974"/>
    <lineage>
        <taxon>Eukaryota</taxon>
        <taxon>Sar</taxon>
        <taxon>Alveolata</taxon>
        <taxon>Ciliophora</taxon>
        <taxon>Intramacronucleata</taxon>
        <taxon>Spirotrichea</taxon>
        <taxon>Stichotrichia</taxon>
        <taxon>Sporadotrichida</taxon>
        <taxon>Halteriidae</taxon>
        <taxon>Halteria</taxon>
    </lineage>
</organism>
<protein>
    <submittedName>
        <fullName evidence="2">Uncharacterized protein</fullName>
    </submittedName>
</protein>
<keyword evidence="1" id="KW-0472">Membrane</keyword>
<dbReference type="Proteomes" id="UP000785679">
    <property type="component" value="Unassembled WGS sequence"/>
</dbReference>
<comment type="caution">
    <text evidence="2">The sequence shown here is derived from an EMBL/GenBank/DDBJ whole genome shotgun (WGS) entry which is preliminary data.</text>
</comment>
<accession>A0A8J8SZZ8</accession>